<dbReference type="PANTHER" id="PTHR11439">
    <property type="entry name" value="GAG-POL-RELATED RETROTRANSPOSON"/>
    <property type="match status" value="1"/>
</dbReference>
<evidence type="ECO:0000313" key="1">
    <source>
        <dbReference type="EMBL" id="GAA0171660.1"/>
    </source>
</evidence>
<dbReference type="AlphaFoldDB" id="A0AAV3R6Z7"/>
<accession>A0AAV3R6Z7</accession>
<evidence type="ECO:0000313" key="2">
    <source>
        <dbReference type="Proteomes" id="UP001454036"/>
    </source>
</evidence>
<keyword evidence="1" id="KW-0675">Receptor</keyword>
<reference evidence="1 2" key="1">
    <citation type="submission" date="2024-01" db="EMBL/GenBank/DDBJ databases">
        <title>The complete chloroplast genome sequence of Lithospermum erythrorhizon: insights into the phylogenetic relationship among Boraginaceae species and the maternal lineages of purple gromwells.</title>
        <authorList>
            <person name="Okada T."/>
            <person name="Watanabe K."/>
        </authorList>
    </citation>
    <scope>NUCLEOTIDE SEQUENCE [LARGE SCALE GENOMIC DNA]</scope>
</reference>
<comment type="caution">
    <text evidence="1">The sequence shown here is derived from an EMBL/GenBank/DDBJ whole genome shotgun (WGS) entry which is preliminary data.</text>
</comment>
<protein>
    <submittedName>
        <fullName evidence="1">Transmembrane signal receptor</fullName>
    </submittedName>
</protein>
<proteinExistence type="predicted"/>
<name>A0AAV3R6Z7_LITER</name>
<dbReference type="PANTHER" id="PTHR11439:SF450">
    <property type="entry name" value="REVERSE TRANSCRIPTASE TY1_COPIA-TYPE DOMAIN-CONTAINING PROTEIN"/>
    <property type="match status" value="1"/>
</dbReference>
<dbReference type="Proteomes" id="UP001454036">
    <property type="component" value="Unassembled WGS sequence"/>
</dbReference>
<keyword evidence="1" id="KW-0812">Transmembrane</keyword>
<keyword evidence="2" id="KW-1185">Reference proteome</keyword>
<gene>
    <name evidence="1" type="ORF">LIER_43911</name>
</gene>
<dbReference type="EMBL" id="BAABME010040991">
    <property type="protein sequence ID" value="GAA0171660.1"/>
    <property type="molecule type" value="Genomic_DNA"/>
</dbReference>
<organism evidence="1 2">
    <name type="scientific">Lithospermum erythrorhizon</name>
    <name type="common">Purple gromwell</name>
    <name type="synonym">Lithospermum officinale var. erythrorhizon</name>
    <dbReference type="NCBI Taxonomy" id="34254"/>
    <lineage>
        <taxon>Eukaryota</taxon>
        <taxon>Viridiplantae</taxon>
        <taxon>Streptophyta</taxon>
        <taxon>Embryophyta</taxon>
        <taxon>Tracheophyta</taxon>
        <taxon>Spermatophyta</taxon>
        <taxon>Magnoliopsida</taxon>
        <taxon>eudicotyledons</taxon>
        <taxon>Gunneridae</taxon>
        <taxon>Pentapetalae</taxon>
        <taxon>asterids</taxon>
        <taxon>lamiids</taxon>
        <taxon>Boraginales</taxon>
        <taxon>Boraginaceae</taxon>
        <taxon>Boraginoideae</taxon>
        <taxon>Lithospermeae</taxon>
        <taxon>Lithospermum</taxon>
    </lineage>
</organism>
<dbReference type="CDD" id="cd09272">
    <property type="entry name" value="RNase_HI_RT_Ty1"/>
    <property type="match status" value="1"/>
</dbReference>
<sequence length="178" mass="19643">MVDCKGISTPLVVSSSGSASSSALSFLDLTKYRQVVVKRILRYLQATKDLGMVVRPLRYFSLSTFSDVDWASSAEDKRSTGGPAVYSGSNLVSWMSQKQGTVSRSSTEVQYKALADCVSEMIWMMSLLRELGVSLVSPPVLWCDNIGATYLAANPVYHACTKHIEIDYHFVREKIANN</sequence>
<keyword evidence="1" id="KW-0472">Membrane</keyword>